<evidence type="ECO:0000313" key="1">
    <source>
        <dbReference type="EMBL" id="TKR68556.1"/>
    </source>
</evidence>
<name>A0A4U5MGZ1_STECR</name>
<protein>
    <submittedName>
        <fullName evidence="1">Uncharacterized protein</fullName>
    </submittedName>
</protein>
<reference evidence="1 2" key="2">
    <citation type="journal article" date="2019" name="G3 (Bethesda)">
        <title>Hybrid Assembly of the Genome of the Entomopathogenic Nematode Steinernema carpocapsae Identifies the X-Chromosome.</title>
        <authorList>
            <person name="Serra L."/>
            <person name="Macchietto M."/>
            <person name="Macias-Munoz A."/>
            <person name="McGill C.J."/>
            <person name="Rodriguez I.M."/>
            <person name="Rodriguez B."/>
            <person name="Murad R."/>
            <person name="Mortazavi A."/>
        </authorList>
    </citation>
    <scope>NUCLEOTIDE SEQUENCE [LARGE SCALE GENOMIC DNA]</scope>
    <source>
        <strain evidence="1 2">ALL</strain>
    </source>
</reference>
<accession>A0A4U5MGZ1</accession>
<organism evidence="1 2">
    <name type="scientific">Steinernema carpocapsae</name>
    <name type="common">Entomopathogenic nematode</name>
    <dbReference type="NCBI Taxonomy" id="34508"/>
    <lineage>
        <taxon>Eukaryota</taxon>
        <taxon>Metazoa</taxon>
        <taxon>Ecdysozoa</taxon>
        <taxon>Nematoda</taxon>
        <taxon>Chromadorea</taxon>
        <taxon>Rhabditida</taxon>
        <taxon>Tylenchina</taxon>
        <taxon>Panagrolaimomorpha</taxon>
        <taxon>Strongyloidoidea</taxon>
        <taxon>Steinernematidae</taxon>
        <taxon>Steinernema</taxon>
    </lineage>
</organism>
<sequence>MEVDPEPLKVGRPRPVGPQTLRTFQAEQCRKRKLEITKNLCFDEMDVQLKRRDERIERLEKGLQSTQALTQGIFNNNKLLHKTVYNLQKQIGFYAQRISFLEPSQNVHFAQPQISSYQTDRSQTFHRPDDFGAFQQTTNYEYQETMAEDDGVCHCGHCESLAHQSGQSFTPSNQYYQPSH</sequence>
<gene>
    <name evidence="1" type="ORF">L596_024520</name>
</gene>
<comment type="caution">
    <text evidence="1">The sequence shown here is derived from an EMBL/GenBank/DDBJ whole genome shotgun (WGS) entry which is preliminary data.</text>
</comment>
<reference evidence="1 2" key="1">
    <citation type="journal article" date="2015" name="Genome Biol.">
        <title>Comparative genomics of Steinernema reveals deeply conserved gene regulatory networks.</title>
        <authorList>
            <person name="Dillman A.R."/>
            <person name="Macchietto M."/>
            <person name="Porter C.F."/>
            <person name="Rogers A."/>
            <person name="Williams B."/>
            <person name="Antoshechkin I."/>
            <person name="Lee M.M."/>
            <person name="Goodwin Z."/>
            <person name="Lu X."/>
            <person name="Lewis E.E."/>
            <person name="Goodrich-Blair H."/>
            <person name="Stock S.P."/>
            <person name="Adams B.J."/>
            <person name="Sternberg P.W."/>
            <person name="Mortazavi A."/>
        </authorList>
    </citation>
    <scope>NUCLEOTIDE SEQUENCE [LARGE SCALE GENOMIC DNA]</scope>
    <source>
        <strain evidence="1 2">ALL</strain>
    </source>
</reference>
<dbReference type="Proteomes" id="UP000298663">
    <property type="component" value="Unassembled WGS sequence"/>
</dbReference>
<proteinExistence type="predicted"/>
<keyword evidence="2" id="KW-1185">Reference proteome</keyword>
<dbReference type="EMBL" id="AZBU02000008">
    <property type="protein sequence ID" value="TKR68556.1"/>
    <property type="molecule type" value="Genomic_DNA"/>
</dbReference>
<dbReference type="AlphaFoldDB" id="A0A4U5MGZ1"/>
<evidence type="ECO:0000313" key="2">
    <source>
        <dbReference type="Proteomes" id="UP000298663"/>
    </source>
</evidence>